<dbReference type="Gene3D" id="3.40.220.10">
    <property type="entry name" value="Leucine Aminopeptidase, subunit E, domain 1"/>
    <property type="match status" value="1"/>
</dbReference>
<dbReference type="Pfam" id="PF01661">
    <property type="entry name" value="Macro"/>
    <property type="match status" value="1"/>
</dbReference>
<dbReference type="PROSITE" id="PS51154">
    <property type="entry name" value="MACRO"/>
    <property type="match status" value="1"/>
</dbReference>
<keyword evidence="3" id="KW-1185">Reference proteome</keyword>
<dbReference type="SUPFAM" id="SSF52949">
    <property type="entry name" value="Macro domain-like"/>
    <property type="match status" value="1"/>
</dbReference>
<evidence type="ECO:0000259" key="1">
    <source>
        <dbReference type="PROSITE" id="PS51154"/>
    </source>
</evidence>
<dbReference type="Proteomes" id="UP000029914">
    <property type="component" value="Chromosome"/>
</dbReference>
<dbReference type="RefSeq" id="WP_018022651.1">
    <property type="nucleotide sequence ID" value="NZ_AQUX01000010.1"/>
</dbReference>
<accession>A0A097IF20</accession>
<feature type="domain" description="Macro" evidence="1">
    <location>
        <begin position="1"/>
        <end position="174"/>
    </location>
</feature>
<dbReference type="NCBIfam" id="NF001664">
    <property type="entry name" value="PRK00431.1-6"/>
    <property type="match status" value="1"/>
</dbReference>
<dbReference type="STRING" id="558173.CDOO_05235"/>
<dbReference type="EMBL" id="CP006764">
    <property type="protein sequence ID" value="AIT60721.1"/>
    <property type="molecule type" value="Genomic_DNA"/>
</dbReference>
<dbReference type="PANTHER" id="PTHR11106">
    <property type="entry name" value="GANGLIOSIDE INDUCED DIFFERENTIATION ASSOCIATED PROTEIN 2-RELATED"/>
    <property type="match status" value="1"/>
</dbReference>
<evidence type="ECO:0000313" key="2">
    <source>
        <dbReference type="EMBL" id="AIT60721.1"/>
    </source>
</evidence>
<proteinExistence type="predicted"/>
<dbReference type="InterPro" id="IPR002589">
    <property type="entry name" value="Macro_dom"/>
</dbReference>
<dbReference type="CDD" id="cd02908">
    <property type="entry name" value="Macro_OAADPr_deacetylase"/>
    <property type="match status" value="1"/>
</dbReference>
<reference evidence="2 3" key="1">
    <citation type="submission" date="2013-09" db="EMBL/GenBank/DDBJ databases">
        <title>Complete genome sequence of Corynebacterium doosanense CAU 212(T) (=DSM 45436(T)), isolated from activated sludge.</title>
        <authorList>
            <person name="Schaffert L."/>
            <person name="Albersmeier A."/>
            <person name="Kalinowski J."/>
            <person name="Ruckert C."/>
        </authorList>
    </citation>
    <scope>NUCLEOTIDE SEQUENCE [LARGE SCALE GENOMIC DNA]</scope>
    <source>
        <strain evidence="2 3">CAU 212</strain>
    </source>
</reference>
<dbReference type="AlphaFoldDB" id="A0A097IF20"/>
<dbReference type="SMART" id="SM00506">
    <property type="entry name" value="A1pp"/>
    <property type="match status" value="1"/>
</dbReference>
<organism evidence="2 3">
    <name type="scientific">Corynebacterium doosanense CAU 212 = DSM 45436</name>
    <dbReference type="NCBI Taxonomy" id="558173"/>
    <lineage>
        <taxon>Bacteria</taxon>
        <taxon>Bacillati</taxon>
        <taxon>Actinomycetota</taxon>
        <taxon>Actinomycetes</taxon>
        <taxon>Mycobacteriales</taxon>
        <taxon>Corynebacteriaceae</taxon>
        <taxon>Corynebacterium</taxon>
    </lineage>
</organism>
<gene>
    <name evidence="2" type="ORF">CDOO_05235</name>
</gene>
<evidence type="ECO:0000313" key="3">
    <source>
        <dbReference type="Proteomes" id="UP000029914"/>
    </source>
</evidence>
<dbReference type="PANTHER" id="PTHR11106:SF27">
    <property type="entry name" value="MACRO DOMAIN-CONTAINING PROTEIN"/>
    <property type="match status" value="1"/>
</dbReference>
<dbReference type="eggNOG" id="COG2110">
    <property type="taxonomic scope" value="Bacteria"/>
</dbReference>
<dbReference type="KEGG" id="cdo:CDOO_05235"/>
<sequence>MDITVTQGDITTARVDAVVNAANSSLMGGGGVDGAIHRAAGPELLAACKKARAELYPDGLPRGEAVATEAGNLDAEWVIHTVGPVHAKTIDHSDVLASCYRESLREARRVGARSVAFPAISAGVYGWPMDDATRIAVETVRSMAAEVGGDIDTVTFYAFDERAAAAFGEALAAS</sequence>
<dbReference type="HOGENOM" id="CLU_046550_5_1_11"/>
<protein>
    <recommendedName>
        <fullName evidence="1">Macro domain-containing protein</fullName>
    </recommendedName>
</protein>
<name>A0A097IF20_9CORY</name>
<dbReference type="InterPro" id="IPR043472">
    <property type="entry name" value="Macro_dom-like"/>
</dbReference>
<dbReference type="OrthoDB" id="6194521at2"/>